<protein>
    <submittedName>
        <fullName evidence="1">Uncharacterized protein</fullName>
    </submittedName>
</protein>
<dbReference type="RefSeq" id="WP_016578075.1">
    <property type="nucleotide sequence ID" value="NZ_BHXC01000007.1"/>
</dbReference>
<evidence type="ECO:0000313" key="2">
    <source>
        <dbReference type="Proteomes" id="UP000288351"/>
    </source>
</evidence>
<dbReference type="EMBL" id="BHXC01000007">
    <property type="protein sequence ID" value="GCB93037.1"/>
    <property type="molecule type" value="Genomic_DNA"/>
</dbReference>
<dbReference type="Proteomes" id="UP000288351">
    <property type="component" value="Unassembled WGS sequence"/>
</dbReference>
<organism evidence="1 2">
    <name type="scientific">Streptomyces noursei</name>
    <name type="common">Streptomyces albulus</name>
    <dbReference type="NCBI Taxonomy" id="1971"/>
    <lineage>
        <taxon>Bacteria</taxon>
        <taxon>Bacillati</taxon>
        <taxon>Actinomycetota</taxon>
        <taxon>Actinomycetes</taxon>
        <taxon>Kitasatosporales</taxon>
        <taxon>Streptomycetaceae</taxon>
        <taxon>Streptomyces</taxon>
    </lineage>
</organism>
<dbReference type="eggNOG" id="ENOG5033MCC">
    <property type="taxonomic scope" value="Bacteria"/>
</dbReference>
<accession>A0A059W6D9</accession>
<gene>
    <name evidence="1" type="ORF">SALB_05814</name>
</gene>
<proteinExistence type="predicted"/>
<evidence type="ECO:0000313" key="1">
    <source>
        <dbReference type="EMBL" id="GCB93037.1"/>
    </source>
</evidence>
<name>A0A059W6D9_STRNR</name>
<reference evidence="1 2" key="1">
    <citation type="journal article" date="2019" name="Microbiol. Resour. Announc.">
        <title>Draft Genome Sequence of the Most Traditional epsilon-Poly-l-Lysine Producer, Streptomyces albulus NBRC14147.</title>
        <authorList>
            <person name="Yamanaka K."/>
            <person name="Hamano Y."/>
        </authorList>
    </citation>
    <scope>NUCLEOTIDE SEQUENCE [LARGE SCALE GENOMIC DNA]</scope>
    <source>
        <strain evidence="1 2">NBRC 14147</strain>
    </source>
</reference>
<dbReference type="AlphaFoldDB" id="A0A059W6D9"/>
<comment type="caution">
    <text evidence="1">The sequence shown here is derived from an EMBL/GenBank/DDBJ whole genome shotgun (WGS) entry which is preliminary data.</text>
</comment>
<sequence>MEAVIASVVAVFGTLLGSAITHHFQRRSADRSEQFARAQRLRQERMDAYCAYAAALLEYRRVLVHRWFVRHEEGRCGEDTVELREEVYKARCAAQEAMFRAQMVSDDPAVLECSEQILEQVTEIHWAPDLAAFTSLRDATRRGIREFVAVTARRVR</sequence>